<organism evidence="1 2">
    <name type="scientific">Catharanthus roseus</name>
    <name type="common">Madagascar periwinkle</name>
    <name type="synonym">Vinca rosea</name>
    <dbReference type="NCBI Taxonomy" id="4058"/>
    <lineage>
        <taxon>Eukaryota</taxon>
        <taxon>Viridiplantae</taxon>
        <taxon>Streptophyta</taxon>
        <taxon>Embryophyta</taxon>
        <taxon>Tracheophyta</taxon>
        <taxon>Spermatophyta</taxon>
        <taxon>Magnoliopsida</taxon>
        <taxon>eudicotyledons</taxon>
        <taxon>Gunneridae</taxon>
        <taxon>Pentapetalae</taxon>
        <taxon>asterids</taxon>
        <taxon>lamiids</taxon>
        <taxon>Gentianales</taxon>
        <taxon>Apocynaceae</taxon>
        <taxon>Rauvolfioideae</taxon>
        <taxon>Vinceae</taxon>
        <taxon>Catharanthinae</taxon>
        <taxon>Catharanthus</taxon>
    </lineage>
</organism>
<gene>
    <name evidence="1" type="ORF">M9H77_16907</name>
</gene>
<proteinExistence type="predicted"/>
<sequence length="121" mass="13404">MDSEMRYLTDLLHQISTGPISKAREMHHLAKRVLITKGRKKTNSTKRDKSHWEHVSIAHQKIQSSSESGSGSGFGSGSSLGSGSRGKGRPPRAPRERGRGRACTFIIGLLTEQQHFIQVRL</sequence>
<evidence type="ECO:0000313" key="1">
    <source>
        <dbReference type="EMBL" id="KAI5667054.1"/>
    </source>
</evidence>
<protein>
    <submittedName>
        <fullName evidence="1">Uncharacterized protein</fullName>
    </submittedName>
</protein>
<reference evidence="2" key="1">
    <citation type="journal article" date="2023" name="Nat. Plants">
        <title>Single-cell RNA sequencing provides a high-resolution roadmap for understanding the multicellular compartmentation of specialized metabolism.</title>
        <authorList>
            <person name="Sun S."/>
            <person name="Shen X."/>
            <person name="Li Y."/>
            <person name="Li Y."/>
            <person name="Wang S."/>
            <person name="Li R."/>
            <person name="Zhang H."/>
            <person name="Shen G."/>
            <person name="Guo B."/>
            <person name="Wei J."/>
            <person name="Xu J."/>
            <person name="St-Pierre B."/>
            <person name="Chen S."/>
            <person name="Sun C."/>
        </authorList>
    </citation>
    <scope>NUCLEOTIDE SEQUENCE [LARGE SCALE GENOMIC DNA]</scope>
</reference>
<dbReference type="EMBL" id="CM044704">
    <property type="protein sequence ID" value="KAI5667054.1"/>
    <property type="molecule type" value="Genomic_DNA"/>
</dbReference>
<evidence type="ECO:0000313" key="2">
    <source>
        <dbReference type="Proteomes" id="UP001060085"/>
    </source>
</evidence>
<comment type="caution">
    <text evidence="1">The sequence shown here is derived from an EMBL/GenBank/DDBJ whole genome shotgun (WGS) entry which is preliminary data.</text>
</comment>
<accession>A0ACC0B331</accession>
<name>A0ACC0B331_CATRO</name>
<dbReference type="Proteomes" id="UP001060085">
    <property type="component" value="Linkage Group LG04"/>
</dbReference>
<keyword evidence="2" id="KW-1185">Reference proteome</keyword>